<reference evidence="7 8" key="1">
    <citation type="submission" date="2024-03" db="EMBL/GenBank/DDBJ databases">
        <title>Genome-scale model development and genomic sequencing of the oleaginous clade Lipomyces.</title>
        <authorList>
            <consortium name="Lawrence Berkeley National Laboratory"/>
            <person name="Czajka J.J."/>
            <person name="Han Y."/>
            <person name="Kim J."/>
            <person name="Mondo S.J."/>
            <person name="Hofstad B.A."/>
            <person name="Robles A."/>
            <person name="Haridas S."/>
            <person name="Riley R."/>
            <person name="LaButti K."/>
            <person name="Pangilinan J."/>
            <person name="Andreopoulos W."/>
            <person name="Lipzen A."/>
            <person name="Yan J."/>
            <person name="Wang M."/>
            <person name="Ng V."/>
            <person name="Grigoriev I.V."/>
            <person name="Spatafora J.W."/>
            <person name="Magnuson J.K."/>
            <person name="Baker S.E."/>
            <person name="Pomraning K.R."/>
        </authorList>
    </citation>
    <scope>NUCLEOTIDE SEQUENCE [LARGE SCALE GENOMIC DNA]</scope>
    <source>
        <strain evidence="7 8">Phaff 52-87</strain>
    </source>
</reference>
<feature type="transmembrane region" description="Helical" evidence="6">
    <location>
        <begin position="75"/>
        <end position="99"/>
    </location>
</feature>
<gene>
    <name evidence="7" type="ORF">BZA70DRAFT_21125</name>
</gene>
<dbReference type="RefSeq" id="XP_064770677.1">
    <property type="nucleotide sequence ID" value="XM_064910181.1"/>
</dbReference>
<feature type="transmembrane region" description="Helical" evidence="6">
    <location>
        <begin position="6"/>
        <end position="26"/>
    </location>
</feature>
<dbReference type="PANTHER" id="PTHR21355">
    <property type="entry name" value="G-PROTEIN COUPLED RECEPTOR-ASSOCIATED PROTEIN LMBRD2"/>
    <property type="match status" value="1"/>
</dbReference>
<comment type="caution">
    <text evidence="7">The sequence shown here is derived from an EMBL/GenBank/DDBJ whole genome shotgun (WGS) entry which is preliminary data.</text>
</comment>
<dbReference type="EMBL" id="JBBJBU010000001">
    <property type="protein sequence ID" value="KAK7207644.1"/>
    <property type="molecule type" value="Genomic_DNA"/>
</dbReference>
<dbReference type="Pfam" id="PF04791">
    <property type="entry name" value="LMBR1"/>
    <property type="match status" value="1"/>
</dbReference>
<dbReference type="Proteomes" id="UP001498771">
    <property type="component" value="Unassembled WGS sequence"/>
</dbReference>
<proteinExistence type="inferred from homology"/>
<keyword evidence="8" id="KW-1185">Reference proteome</keyword>
<evidence type="ECO:0000313" key="7">
    <source>
        <dbReference type="EMBL" id="KAK7207644.1"/>
    </source>
</evidence>
<organism evidence="7 8">
    <name type="scientific">Myxozyma melibiosi</name>
    <dbReference type="NCBI Taxonomy" id="54550"/>
    <lineage>
        <taxon>Eukaryota</taxon>
        <taxon>Fungi</taxon>
        <taxon>Dikarya</taxon>
        <taxon>Ascomycota</taxon>
        <taxon>Saccharomycotina</taxon>
        <taxon>Lipomycetes</taxon>
        <taxon>Lipomycetales</taxon>
        <taxon>Lipomycetaceae</taxon>
        <taxon>Myxozyma</taxon>
    </lineage>
</organism>
<feature type="transmembrane region" description="Helical" evidence="6">
    <location>
        <begin position="159"/>
        <end position="178"/>
    </location>
</feature>
<feature type="transmembrane region" description="Helical" evidence="6">
    <location>
        <begin position="312"/>
        <end position="341"/>
    </location>
</feature>
<comment type="similarity">
    <text evidence="2">Belongs to the LIMR family.</text>
</comment>
<evidence type="ECO:0000256" key="4">
    <source>
        <dbReference type="ARBA" id="ARBA00022989"/>
    </source>
</evidence>
<evidence type="ECO:0000256" key="5">
    <source>
        <dbReference type="ARBA" id="ARBA00023136"/>
    </source>
</evidence>
<dbReference type="InterPro" id="IPR051584">
    <property type="entry name" value="GPCR-associated_LMBR1"/>
</dbReference>
<evidence type="ECO:0000256" key="1">
    <source>
        <dbReference type="ARBA" id="ARBA00004141"/>
    </source>
</evidence>
<keyword evidence="5 6" id="KW-0472">Membrane</keyword>
<keyword evidence="3 6" id="KW-0812">Transmembrane</keyword>
<evidence type="ECO:0000256" key="2">
    <source>
        <dbReference type="ARBA" id="ARBA00010487"/>
    </source>
</evidence>
<dbReference type="PANTHER" id="PTHR21355:SF0">
    <property type="entry name" value="G-PROTEIN COUPLED RECEPTOR-ASSOCIATED PROTEIN LMBRD2"/>
    <property type="match status" value="1"/>
</dbReference>
<evidence type="ECO:0000256" key="6">
    <source>
        <dbReference type="SAM" id="Phobius"/>
    </source>
</evidence>
<comment type="subcellular location">
    <subcellularLocation>
        <location evidence="1">Membrane</location>
        <topology evidence="1">Multi-pass membrane protein</topology>
    </subcellularLocation>
</comment>
<feature type="transmembrane region" description="Helical" evidence="6">
    <location>
        <begin position="367"/>
        <end position="384"/>
    </location>
</feature>
<feature type="transmembrane region" description="Helical" evidence="6">
    <location>
        <begin position="405"/>
        <end position="424"/>
    </location>
</feature>
<dbReference type="GeneID" id="90035693"/>
<evidence type="ECO:0000256" key="3">
    <source>
        <dbReference type="ARBA" id="ARBA00022692"/>
    </source>
</evidence>
<sequence>MLWLSIVGFGLIAILVVRIIGFFCAFRRAPLSLLLALFAAVYIAFSIILLVPIDLATTTSDYQPLLYLPRQATFALWRIVYWLSFALTWAILPMTQAFLESGHKDRSKRMQEAIRSNARYQLVQLTLAAVGLVYFTLYAGFSITSLKAMAIALSHSYSLILSIIFLGIGVVGIPRALYNRSSSDKRLRALEELAPSLKDHQTEARMQYSDVSAEVRALTSVMDGPFELWIAELINDAQDVVPAPPLNRMQVTEEYLSTLTFRLRKCRLQYERYEYEWNQLILQAADLLDIIASRQTHELRFRMRNSKLSPKLAYFYYVWIKPLLFKIYALLTAAFSALVVMSEILESTEFSILGFLSTLLDGFQQELLSFAIVGYMCIAAYSSLAKVRIFNIFNLAPRHTDTRSAIFYATQICRMTIPLAYSYISMVPPHVQSSVFEEFLQPSINLTPLGKYFVQWLPRFILIPVLVSYFNLYHWLQQKLGFLDSFGEDEEAVGSRAEGRDLISYELNARRIRAESRQTTL</sequence>
<keyword evidence="4 6" id="KW-1133">Transmembrane helix</keyword>
<name>A0ABR1FCR5_9ASCO</name>
<feature type="transmembrane region" description="Helical" evidence="6">
    <location>
        <begin position="456"/>
        <end position="476"/>
    </location>
</feature>
<feature type="transmembrane region" description="Helical" evidence="6">
    <location>
        <begin position="33"/>
        <end position="55"/>
    </location>
</feature>
<feature type="transmembrane region" description="Helical" evidence="6">
    <location>
        <begin position="120"/>
        <end position="139"/>
    </location>
</feature>
<protein>
    <submittedName>
        <fullName evidence="7">LMBR1-like membrane protein</fullName>
    </submittedName>
</protein>
<evidence type="ECO:0000313" key="8">
    <source>
        <dbReference type="Proteomes" id="UP001498771"/>
    </source>
</evidence>
<accession>A0ABR1FCR5</accession>
<dbReference type="InterPro" id="IPR006876">
    <property type="entry name" value="LMBR1-like_membr_prot"/>
</dbReference>